<comment type="caution">
    <text evidence="8">The sequence shown here is derived from an EMBL/GenBank/DDBJ whole genome shotgun (WGS) entry which is preliminary data.</text>
</comment>
<evidence type="ECO:0000256" key="7">
    <source>
        <dbReference type="RuleBase" id="RU363071"/>
    </source>
</evidence>
<evidence type="ECO:0000313" key="9">
    <source>
        <dbReference type="Proteomes" id="UP001472677"/>
    </source>
</evidence>
<organism evidence="8 9">
    <name type="scientific">Hibiscus sabdariffa</name>
    <name type="common">roselle</name>
    <dbReference type="NCBI Taxonomy" id="183260"/>
    <lineage>
        <taxon>Eukaryota</taxon>
        <taxon>Viridiplantae</taxon>
        <taxon>Streptophyta</taxon>
        <taxon>Embryophyta</taxon>
        <taxon>Tracheophyta</taxon>
        <taxon>Spermatophyta</taxon>
        <taxon>Magnoliopsida</taxon>
        <taxon>eudicotyledons</taxon>
        <taxon>Gunneridae</taxon>
        <taxon>Pentapetalae</taxon>
        <taxon>rosids</taxon>
        <taxon>malvids</taxon>
        <taxon>Malvales</taxon>
        <taxon>Malvaceae</taxon>
        <taxon>Malvoideae</taxon>
        <taxon>Hibiscus</taxon>
    </lineage>
</organism>
<evidence type="ECO:0000256" key="4">
    <source>
        <dbReference type="ARBA" id="ARBA00022679"/>
    </source>
</evidence>
<keyword evidence="7" id="KW-0150">Chloroplast</keyword>
<keyword evidence="3 7" id="KW-0028">Amino-acid biosynthesis</keyword>
<reference evidence="8 9" key="1">
    <citation type="journal article" date="2024" name="G3 (Bethesda)">
        <title>Genome assembly of Hibiscus sabdariffa L. provides insights into metabolisms of medicinal natural products.</title>
        <authorList>
            <person name="Kim T."/>
        </authorList>
    </citation>
    <scope>NUCLEOTIDE SEQUENCE [LARGE SCALE GENOMIC DNA]</scope>
    <source>
        <strain evidence="8">TK-2024</strain>
        <tissue evidence="8">Old leaves</tissue>
    </source>
</reference>
<dbReference type="Pfam" id="PF01474">
    <property type="entry name" value="DAHP_synth_2"/>
    <property type="match status" value="1"/>
</dbReference>
<protein>
    <recommendedName>
        <fullName evidence="7">Phospho-2-dehydro-3-deoxyheptonate aldolase</fullName>
        <ecNumber evidence="7">2.5.1.54</ecNumber>
    </recommendedName>
</protein>
<comment type="pathway">
    <text evidence="1 7">Metabolic intermediate biosynthesis; chorismate biosynthesis; chorismate from D-erythrose 4-phosphate and phosphoenolpyruvate: step 1/7.</text>
</comment>
<dbReference type="PANTHER" id="PTHR21337">
    <property type="entry name" value="PHOSPHO-2-DEHYDRO-3-DEOXYHEPTONATE ALDOLASE 1, 2"/>
    <property type="match status" value="1"/>
</dbReference>
<dbReference type="PANTHER" id="PTHR21337:SF23">
    <property type="entry name" value="PHOSPHO-2-DEHYDRO-3-DEOXYHEPTONATE ALDOLASE"/>
    <property type="match status" value="1"/>
</dbReference>
<evidence type="ECO:0000256" key="6">
    <source>
        <dbReference type="ARBA" id="ARBA00047508"/>
    </source>
</evidence>
<dbReference type="Gene3D" id="3.20.20.70">
    <property type="entry name" value="Aldolase class I"/>
    <property type="match status" value="1"/>
</dbReference>
<keyword evidence="5 7" id="KW-0057">Aromatic amino acid biosynthesis</keyword>
<evidence type="ECO:0000256" key="5">
    <source>
        <dbReference type="ARBA" id="ARBA00023141"/>
    </source>
</evidence>
<keyword evidence="7" id="KW-0934">Plastid</keyword>
<keyword evidence="7" id="KW-0809">Transit peptide</keyword>
<dbReference type="InterPro" id="IPR002480">
    <property type="entry name" value="DAHP_synth_2"/>
</dbReference>
<accession>A0ABR2GDH5</accession>
<keyword evidence="4 7" id="KW-0808">Transferase</keyword>
<evidence type="ECO:0000256" key="2">
    <source>
        <dbReference type="ARBA" id="ARBA00008911"/>
    </source>
</evidence>
<sequence length="256" mass="28615">MMVAAISGVVNLSTKNPYLGRGGTTTRLPLFRQITTLDVTKRCNSTIVASVSTSFSSPSTIQINWSLDSWKSKPAQQLPEYPNAEELKSILKTNVSFPPIVFIREAMKLEDKLANAAFRKAFLLQGDDCVESFKEFNGTNIRDTFRVLLQMGVVLTFGAQMPVITVGRMAGQFAKLRSNLFEVKDGVKLPSYRGDNINGDSFDEKSRVPDPQRLIRAYLQYVGTLNLLRAFTTGGYAAMQRVSQWNLDYGLRMHLI</sequence>
<gene>
    <name evidence="8" type="ORF">V6N12_050394</name>
</gene>
<evidence type="ECO:0000313" key="8">
    <source>
        <dbReference type="EMBL" id="KAK8600541.1"/>
    </source>
</evidence>
<comment type="subcellular location">
    <subcellularLocation>
        <location evidence="7">Plastid</location>
        <location evidence="7">Chloroplast</location>
    </subcellularLocation>
</comment>
<evidence type="ECO:0000256" key="3">
    <source>
        <dbReference type="ARBA" id="ARBA00022605"/>
    </source>
</evidence>
<comment type="similarity">
    <text evidence="2 7">Belongs to the class-II DAHP synthase family.</text>
</comment>
<keyword evidence="9" id="KW-1185">Reference proteome</keyword>
<dbReference type="SUPFAM" id="SSF51569">
    <property type="entry name" value="Aldolase"/>
    <property type="match status" value="1"/>
</dbReference>
<dbReference type="EMBL" id="JBBPBM010000001">
    <property type="protein sequence ID" value="KAK8600541.1"/>
    <property type="molecule type" value="Genomic_DNA"/>
</dbReference>
<proteinExistence type="inferred from homology"/>
<dbReference type="Proteomes" id="UP001472677">
    <property type="component" value="Unassembled WGS sequence"/>
</dbReference>
<comment type="catalytic activity">
    <reaction evidence="6 7">
        <text>D-erythrose 4-phosphate + phosphoenolpyruvate + H2O = 7-phospho-2-dehydro-3-deoxy-D-arabino-heptonate + phosphate</text>
        <dbReference type="Rhea" id="RHEA:14717"/>
        <dbReference type="ChEBI" id="CHEBI:15377"/>
        <dbReference type="ChEBI" id="CHEBI:16897"/>
        <dbReference type="ChEBI" id="CHEBI:43474"/>
        <dbReference type="ChEBI" id="CHEBI:58394"/>
        <dbReference type="ChEBI" id="CHEBI:58702"/>
        <dbReference type="EC" id="2.5.1.54"/>
    </reaction>
</comment>
<name>A0ABR2GDH5_9ROSI</name>
<dbReference type="EC" id="2.5.1.54" evidence="7"/>
<dbReference type="InterPro" id="IPR013785">
    <property type="entry name" value="Aldolase_TIM"/>
</dbReference>
<evidence type="ECO:0000256" key="1">
    <source>
        <dbReference type="ARBA" id="ARBA00004688"/>
    </source>
</evidence>